<organism evidence="5 6">
    <name type="scientific">Hymenobacter ruricola</name>
    <dbReference type="NCBI Taxonomy" id="2791023"/>
    <lineage>
        <taxon>Bacteria</taxon>
        <taxon>Pseudomonadati</taxon>
        <taxon>Bacteroidota</taxon>
        <taxon>Cytophagia</taxon>
        <taxon>Cytophagales</taxon>
        <taxon>Hymenobacteraceae</taxon>
        <taxon>Hymenobacter</taxon>
    </lineage>
</organism>
<keyword evidence="3" id="KW-0732">Signal</keyword>
<feature type="domain" description="DUF4349" evidence="4">
    <location>
        <begin position="60"/>
        <end position="267"/>
    </location>
</feature>
<evidence type="ECO:0000256" key="3">
    <source>
        <dbReference type="SAM" id="SignalP"/>
    </source>
</evidence>
<comment type="caution">
    <text evidence="5">The sequence shown here is derived from an EMBL/GenBank/DDBJ whole genome shotgun (WGS) entry which is preliminary data.</text>
</comment>
<evidence type="ECO:0000256" key="2">
    <source>
        <dbReference type="SAM" id="Phobius"/>
    </source>
</evidence>
<dbReference type="InterPro" id="IPR025645">
    <property type="entry name" value="DUF4349"/>
</dbReference>
<protein>
    <submittedName>
        <fullName evidence="5">DUF4349 domain-containing protein</fullName>
    </submittedName>
</protein>
<keyword evidence="2" id="KW-0812">Transmembrane</keyword>
<accession>A0ABS0I1W1</accession>
<keyword evidence="6" id="KW-1185">Reference proteome</keyword>
<dbReference type="Proteomes" id="UP000618931">
    <property type="component" value="Unassembled WGS sequence"/>
</dbReference>
<evidence type="ECO:0000313" key="5">
    <source>
        <dbReference type="EMBL" id="MBF9220761.1"/>
    </source>
</evidence>
<dbReference type="Pfam" id="PF14257">
    <property type="entry name" value="DUF4349"/>
    <property type="match status" value="1"/>
</dbReference>
<keyword evidence="2" id="KW-0472">Membrane</keyword>
<feature type="chain" id="PRO_5046698296" evidence="3">
    <location>
        <begin position="21"/>
        <end position="278"/>
    </location>
</feature>
<evidence type="ECO:0000313" key="6">
    <source>
        <dbReference type="Proteomes" id="UP000618931"/>
    </source>
</evidence>
<name>A0ABS0I1W1_9BACT</name>
<dbReference type="PROSITE" id="PS51257">
    <property type="entry name" value="PROKAR_LIPOPROTEIN"/>
    <property type="match status" value="1"/>
</dbReference>
<evidence type="ECO:0000259" key="4">
    <source>
        <dbReference type="Pfam" id="PF14257"/>
    </source>
</evidence>
<proteinExistence type="predicted"/>
<reference evidence="5 6" key="1">
    <citation type="submission" date="2020-11" db="EMBL/GenBank/DDBJ databases">
        <authorList>
            <person name="Kim M.K."/>
        </authorList>
    </citation>
    <scope>NUCLEOTIDE SEQUENCE [LARGE SCALE GENOMIC DNA]</scope>
    <source>
        <strain evidence="5 6">BT662</strain>
    </source>
</reference>
<feature type="transmembrane region" description="Helical" evidence="2">
    <location>
        <begin position="240"/>
        <end position="267"/>
    </location>
</feature>
<evidence type="ECO:0000256" key="1">
    <source>
        <dbReference type="SAM" id="MobiDB-lite"/>
    </source>
</evidence>
<sequence>MKHLIFPALLGLGLTGCSQANPEPTAVPKAQPTAVAAPAREPSDPSNLPAVAPVPGPVARTVVYEGKLNLAVADFEQASAKIDSLVNHYGGYQASAHESRAEGKPEQDMVIRVPPTRFVPLVAALGKVGHIENKDVASSDISADILDASNGLIDKQTTQAKYQQLLAKTTNPAEVQRLVAQDRQLKADIAVAQARLQQFGAQRTWATLSLHYFQLLPSPAPSEPLPAFAPRFRESFNRGWSLVMGLLVLLTNLWPLLLVGGAGAWGLHRWRLRQQTPA</sequence>
<feature type="region of interest" description="Disordered" evidence="1">
    <location>
        <begin position="23"/>
        <end position="52"/>
    </location>
</feature>
<keyword evidence="2" id="KW-1133">Transmembrane helix</keyword>
<gene>
    <name evidence="5" type="ORF">I2H31_06555</name>
</gene>
<feature type="signal peptide" evidence="3">
    <location>
        <begin position="1"/>
        <end position="20"/>
    </location>
</feature>
<dbReference type="EMBL" id="JADQDM010000002">
    <property type="protein sequence ID" value="MBF9220761.1"/>
    <property type="molecule type" value="Genomic_DNA"/>
</dbReference>
<dbReference type="RefSeq" id="WP_196292196.1">
    <property type="nucleotide sequence ID" value="NZ_JADQDM010000002.1"/>
</dbReference>